<gene>
    <name evidence="1" type="ORF">D3273_08650</name>
</gene>
<proteinExistence type="predicted"/>
<dbReference type="RefSeq" id="WP_129225501.1">
    <property type="nucleotide sequence ID" value="NZ_QYBB01000007.1"/>
</dbReference>
<evidence type="ECO:0000313" key="2">
    <source>
        <dbReference type="Proteomes" id="UP000290759"/>
    </source>
</evidence>
<sequence length="121" mass="12551">MPLHRVNTGRVIPGIVIPNTAQRADCQNVMAMLDYADIGRGAGTLHTSGVARLDMQGRTAAGDANLQVQIGGGTVSALLVSNTAQHETNHQNQVGVANAAIGTLNQSMDSGTIWHLNGSIP</sequence>
<dbReference type="EMBL" id="QYBB01000007">
    <property type="protein sequence ID" value="RYC32450.1"/>
    <property type="molecule type" value="Genomic_DNA"/>
</dbReference>
<dbReference type="AlphaFoldDB" id="A0A4Q2U7M2"/>
<keyword evidence="2" id="KW-1185">Reference proteome</keyword>
<dbReference type="Proteomes" id="UP000290759">
    <property type="component" value="Unassembled WGS sequence"/>
</dbReference>
<organism evidence="1 2">
    <name type="scientific">Lichenibacterium minor</name>
    <dbReference type="NCBI Taxonomy" id="2316528"/>
    <lineage>
        <taxon>Bacteria</taxon>
        <taxon>Pseudomonadati</taxon>
        <taxon>Pseudomonadota</taxon>
        <taxon>Alphaproteobacteria</taxon>
        <taxon>Hyphomicrobiales</taxon>
        <taxon>Lichenihabitantaceae</taxon>
        <taxon>Lichenibacterium</taxon>
    </lineage>
</organism>
<accession>A0A4Q2U7M2</accession>
<dbReference type="OrthoDB" id="7065452at2"/>
<evidence type="ECO:0000313" key="1">
    <source>
        <dbReference type="EMBL" id="RYC32450.1"/>
    </source>
</evidence>
<reference evidence="1 2" key="2">
    <citation type="submission" date="2019-02" db="EMBL/GenBank/DDBJ databases">
        <title>'Lichenibacterium ramalinii' gen. nov. sp. nov., 'Lichenibacterium minor' gen. nov. sp. nov.</title>
        <authorList>
            <person name="Pankratov T."/>
        </authorList>
    </citation>
    <scope>NUCLEOTIDE SEQUENCE [LARGE SCALE GENOMIC DNA]</scope>
    <source>
        <strain evidence="1 2">RmlP026</strain>
    </source>
</reference>
<protein>
    <submittedName>
        <fullName evidence="1">Uncharacterized protein</fullName>
    </submittedName>
</protein>
<comment type="caution">
    <text evidence="1">The sequence shown here is derived from an EMBL/GenBank/DDBJ whole genome shotgun (WGS) entry which is preliminary data.</text>
</comment>
<reference evidence="1 2" key="1">
    <citation type="submission" date="2018-12" db="EMBL/GenBank/DDBJ databases">
        <authorList>
            <person name="Grouzdev D.S."/>
            <person name="Krutkina M.S."/>
        </authorList>
    </citation>
    <scope>NUCLEOTIDE SEQUENCE [LARGE SCALE GENOMIC DNA]</scope>
    <source>
        <strain evidence="1 2">RmlP026</strain>
    </source>
</reference>
<name>A0A4Q2U7M2_9HYPH</name>